<protein>
    <submittedName>
        <fullName evidence="1">Uncharacterized protein</fullName>
    </submittedName>
</protein>
<evidence type="ECO:0000313" key="1">
    <source>
        <dbReference type="EMBL" id="POV96846.1"/>
    </source>
</evidence>
<reference evidence="2" key="2">
    <citation type="journal article" date="2018" name="BMC Genomics">
        <title>Genomic insights into host adaptation between the wheat stripe rust pathogen (Puccinia striiformis f. sp. tritici) and the barley stripe rust pathogen (Puccinia striiformis f. sp. hordei).</title>
        <authorList>
            <person name="Xia C."/>
            <person name="Wang M."/>
            <person name="Yin C."/>
            <person name="Cornejo O.E."/>
            <person name="Hulbert S.H."/>
            <person name="Chen X."/>
        </authorList>
    </citation>
    <scope>NUCLEOTIDE SEQUENCE [LARGE SCALE GENOMIC DNA]</scope>
    <source>
        <strain evidence="2">93TX-2</strain>
    </source>
</reference>
<organism evidence="1 2">
    <name type="scientific">Puccinia striiformis</name>
    <dbReference type="NCBI Taxonomy" id="27350"/>
    <lineage>
        <taxon>Eukaryota</taxon>
        <taxon>Fungi</taxon>
        <taxon>Dikarya</taxon>
        <taxon>Basidiomycota</taxon>
        <taxon>Pucciniomycotina</taxon>
        <taxon>Pucciniomycetes</taxon>
        <taxon>Pucciniales</taxon>
        <taxon>Pucciniaceae</taxon>
        <taxon>Puccinia</taxon>
    </lineage>
</organism>
<sequence length="117" mass="12991">MLPISSSSQILERSLLSEKIPEAGRRPARCFRTHPPDHTALQNVVGENKPHLCMRCSQSLGAKLSKVSRRADSVRIGLIRGQCPSAGVLRRGLDPRGPLYKPSSKAKAQCFHTYRSW</sequence>
<name>A0A2S4UHZ1_9BASI</name>
<comment type="caution">
    <text evidence="1">The sequence shown here is derived from an EMBL/GenBank/DDBJ whole genome shotgun (WGS) entry which is preliminary data.</text>
</comment>
<dbReference type="AlphaFoldDB" id="A0A2S4UHZ1"/>
<reference evidence="1 2" key="1">
    <citation type="submission" date="2017-12" db="EMBL/GenBank/DDBJ databases">
        <title>Gene loss provides genomic basis for host adaptation in cereal stripe rust fungi.</title>
        <authorList>
            <person name="Xia C."/>
        </authorList>
    </citation>
    <scope>NUCLEOTIDE SEQUENCE [LARGE SCALE GENOMIC DNA]</scope>
    <source>
        <strain evidence="1 2">93TX-2</strain>
    </source>
</reference>
<evidence type="ECO:0000313" key="2">
    <source>
        <dbReference type="Proteomes" id="UP000238274"/>
    </source>
</evidence>
<dbReference type="VEuPathDB" id="FungiDB:PSHT_14912"/>
<dbReference type="EMBL" id="PKSM01000355">
    <property type="protein sequence ID" value="POV96846.1"/>
    <property type="molecule type" value="Genomic_DNA"/>
</dbReference>
<keyword evidence="2" id="KW-1185">Reference proteome</keyword>
<reference evidence="2" key="3">
    <citation type="journal article" date="2018" name="Mol. Plant Microbe Interact.">
        <title>Genome sequence resources for the wheat stripe rust pathogen (Puccinia striiformis f. sp. tritici) and the barley stripe rust pathogen (Puccinia striiformis f. sp. hordei).</title>
        <authorList>
            <person name="Xia C."/>
            <person name="Wang M."/>
            <person name="Yin C."/>
            <person name="Cornejo O.E."/>
            <person name="Hulbert S.H."/>
            <person name="Chen X."/>
        </authorList>
    </citation>
    <scope>NUCLEOTIDE SEQUENCE [LARGE SCALE GENOMIC DNA]</scope>
    <source>
        <strain evidence="2">93TX-2</strain>
    </source>
</reference>
<gene>
    <name evidence="1" type="ORF">PSHT_14912</name>
</gene>
<proteinExistence type="predicted"/>
<accession>A0A2S4UHZ1</accession>
<dbReference type="Proteomes" id="UP000238274">
    <property type="component" value="Unassembled WGS sequence"/>
</dbReference>